<gene>
    <name evidence="1" type="primary">Hypp1118</name>
    <name evidence="1" type="ORF">BLAG_LOCUS13061</name>
</gene>
<evidence type="ECO:0000313" key="1">
    <source>
        <dbReference type="EMBL" id="CAH1253211.1"/>
    </source>
</evidence>
<name>A0A8J9ZGW3_BRALA</name>
<organism evidence="1 2">
    <name type="scientific">Branchiostoma lanceolatum</name>
    <name type="common">Common lancelet</name>
    <name type="synonym">Amphioxus lanceolatum</name>
    <dbReference type="NCBI Taxonomy" id="7740"/>
    <lineage>
        <taxon>Eukaryota</taxon>
        <taxon>Metazoa</taxon>
        <taxon>Chordata</taxon>
        <taxon>Cephalochordata</taxon>
        <taxon>Leptocardii</taxon>
        <taxon>Amphioxiformes</taxon>
        <taxon>Branchiostomatidae</taxon>
        <taxon>Branchiostoma</taxon>
    </lineage>
</organism>
<keyword evidence="2" id="KW-1185">Reference proteome</keyword>
<protein>
    <submittedName>
        <fullName evidence="1">Hypp1118 protein</fullName>
    </submittedName>
</protein>
<dbReference type="EMBL" id="OV696687">
    <property type="protein sequence ID" value="CAH1253211.1"/>
    <property type="molecule type" value="Genomic_DNA"/>
</dbReference>
<reference evidence="1" key="1">
    <citation type="submission" date="2022-01" db="EMBL/GenBank/DDBJ databases">
        <authorList>
            <person name="Braso-Vives M."/>
        </authorList>
    </citation>
    <scope>NUCLEOTIDE SEQUENCE</scope>
</reference>
<accession>A0A8J9ZGW3</accession>
<evidence type="ECO:0000313" key="2">
    <source>
        <dbReference type="Proteomes" id="UP000838412"/>
    </source>
</evidence>
<sequence>MFPTGCISPYPPSVPPPFLISKPISWNVVIPFEEDGVTNGLSYPGGRDFSGRDCWRTKIGPRRGLFLENTKFSKGRDYYVVKSSNLRKSRPRALVCELAGRSRASPWDPSASMGPSERAVPAAPYPVAVWKTWQGRDRMQ</sequence>
<dbReference type="AlphaFoldDB" id="A0A8J9ZGW3"/>
<dbReference type="Proteomes" id="UP000838412">
    <property type="component" value="Chromosome 2"/>
</dbReference>
<proteinExistence type="predicted"/>